<dbReference type="GO" id="GO:0015627">
    <property type="term" value="C:type II protein secretion system complex"/>
    <property type="evidence" value="ECO:0007669"/>
    <property type="project" value="InterPro"/>
</dbReference>
<keyword evidence="1" id="KW-0488">Methylation</keyword>
<keyword evidence="4" id="KW-1185">Reference proteome</keyword>
<reference evidence="3 4" key="1">
    <citation type="submission" date="2020-03" db="EMBL/GenBank/DDBJ databases">
        <authorList>
            <person name="Picone N."/>
        </authorList>
    </citation>
    <scope>NUCLEOTIDE SEQUENCE [LARGE SCALE GENOMIC DNA]</scope>
    <source>
        <strain evidence="3">NSCAC1</strain>
    </source>
</reference>
<evidence type="ECO:0000313" key="3">
    <source>
        <dbReference type="EMBL" id="CAB1275142.1"/>
    </source>
</evidence>
<dbReference type="KEGG" id="ntg:NSCAC_0518"/>
<sequence length="134" mass="14206">MRKNTGFTLVEILISAIILMVLSSIGISSYQQITHQGRRATAIAVLAENQLKLEMYKAKNGSYSSDLSQVGGITKDDYYNYSIGVAANNYTLTATAISGTSQQNDSEGSVACTTLTLNGPGSGPGMKTPSVCWN</sequence>
<organism evidence="3 4">
    <name type="scientific">Candidatus Nitrosacidococcus tergens</name>
    <dbReference type="NCBI Taxonomy" id="553981"/>
    <lineage>
        <taxon>Bacteria</taxon>
        <taxon>Pseudomonadati</taxon>
        <taxon>Pseudomonadota</taxon>
        <taxon>Gammaproteobacteria</taxon>
        <taxon>Chromatiales</taxon>
        <taxon>Chromatiaceae</taxon>
        <taxon>Candidatus Nitrosacidococcus</taxon>
    </lineage>
</organism>
<accession>A0A7G1Q8C9</accession>
<dbReference type="InterPro" id="IPR000983">
    <property type="entry name" value="Bac_GSPG_pilin"/>
</dbReference>
<evidence type="ECO:0000256" key="2">
    <source>
        <dbReference type="SAM" id="Phobius"/>
    </source>
</evidence>
<protein>
    <submittedName>
        <fullName evidence="3">Pilus assembly protein</fullName>
    </submittedName>
</protein>
<dbReference type="GO" id="GO:0043683">
    <property type="term" value="P:type IV pilus assembly"/>
    <property type="evidence" value="ECO:0007669"/>
    <property type="project" value="InterPro"/>
</dbReference>
<keyword evidence="2" id="KW-1133">Transmembrane helix</keyword>
<keyword evidence="2" id="KW-0472">Membrane</keyword>
<dbReference type="Gene3D" id="3.30.700.10">
    <property type="entry name" value="Glycoprotein, Type 4 Pilin"/>
    <property type="match status" value="1"/>
</dbReference>
<dbReference type="Pfam" id="PF16732">
    <property type="entry name" value="ComP_DUS"/>
    <property type="match status" value="1"/>
</dbReference>
<dbReference type="SUPFAM" id="SSF54523">
    <property type="entry name" value="Pili subunits"/>
    <property type="match status" value="1"/>
</dbReference>
<gene>
    <name evidence="3" type="ORF">NSCAC_0518</name>
</gene>
<dbReference type="Proteomes" id="UP000516072">
    <property type="component" value="Chromosome"/>
</dbReference>
<dbReference type="EMBL" id="LR778175">
    <property type="protein sequence ID" value="CAB1275142.1"/>
    <property type="molecule type" value="Genomic_DNA"/>
</dbReference>
<evidence type="ECO:0000256" key="1">
    <source>
        <dbReference type="ARBA" id="ARBA00022481"/>
    </source>
</evidence>
<dbReference type="PROSITE" id="PS00409">
    <property type="entry name" value="PROKAR_NTER_METHYL"/>
    <property type="match status" value="1"/>
</dbReference>
<dbReference type="Pfam" id="PF07963">
    <property type="entry name" value="N_methyl"/>
    <property type="match status" value="1"/>
</dbReference>
<name>A0A7G1Q8C9_9GAMM</name>
<evidence type="ECO:0000313" key="4">
    <source>
        <dbReference type="Proteomes" id="UP000516072"/>
    </source>
</evidence>
<keyword evidence="2" id="KW-0812">Transmembrane</keyword>
<dbReference type="AlphaFoldDB" id="A0A7G1Q8C9"/>
<dbReference type="InterPro" id="IPR045584">
    <property type="entry name" value="Pilin-like"/>
</dbReference>
<feature type="transmembrane region" description="Helical" evidence="2">
    <location>
        <begin position="12"/>
        <end position="30"/>
    </location>
</feature>
<dbReference type="PRINTS" id="PR00813">
    <property type="entry name" value="BCTERIALGSPG"/>
</dbReference>
<dbReference type="GO" id="GO:0015628">
    <property type="term" value="P:protein secretion by the type II secretion system"/>
    <property type="evidence" value="ECO:0007669"/>
    <property type="project" value="InterPro"/>
</dbReference>
<dbReference type="InterPro" id="IPR031982">
    <property type="entry name" value="PilE-like"/>
</dbReference>
<proteinExistence type="predicted"/>
<dbReference type="RefSeq" id="WP_197745273.1">
    <property type="nucleotide sequence ID" value="NZ_LR778175.1"/>
</dbReference>
<dbReference type="InterPro" id="IPR012902">
    <property type="entry name" value="N_methyl_site"/>
</dbReference>